<dbReference type="RefSeq" id="WP_087387085.1">
    <property type="nucleotide sequence ID" value="NZ_JADNBC010000003.1"/>
</dbReference>
<protein>
    <submittedName>
        <fullName evidence="3">Glycosyltransferase</fullName>
    </submittedName>
</protein>
<dbReference type="PANTHER" id="PTHR22916">
    <property type="entry name" value="GLYCOSYLTRANSFERASE"/>
    <property type="match status" value="1"/>
</dbReference>
<dbReference type="InterPro" id="IPR001173">
    <property type="entry name" value="Glyco_trans_2-like"/>
</dbReference>
<organism evidence="3 4">
    <name type="scientific">Phocaeicola dorei</name>
    <dbReference type="NCBI Taxonomy" id="357276"/>
    <lineage>
        <taxon>Bacteria</taxon>
        <taxon>Pseudomonadati</taxon>
        <taxon>Bacteroidota</taxon>
        <taxon>Bacteroidia</taxon>
        <taxon>Bacteroidales</taxon>
        <taxon>Bacteroidaceae</taxon>
        <taxon>Phocaeicola</taxon>
    </lineage>
</organism>
<dbReference type="Proteomes" id="UP000347681">
    <property type="component" value="Unassembled WGS sequence"/>
</dbReference>
<evidence type="ECO:0000256" key="1">
    <source>
        <dbReference type="ARBA" id="ARBA00022676"/>
    </source>
</evidence>
<keyword evidence="2 3" id="KW-0808">Transferase</keyword>
<reference evidence="3 4" key="1">
    <citation type="journal article" date="2019" name="Nat. Med.">
        <title>A library of human gut bacterial isolates paired with longitudinal multiomics data enables mechanistic microbiome research.</title>
        <authorList>
            <person name="Poyet M."/>
            <person name="Groussin M."/>
            <person name="Gibbons S.M."/>
            <person name="Avila-Pacheco J."/>
            <person name="Jiang X."/>
            <person name="Kearney S.M."/>
            <person name="Perrotta A.R."/>
            <person name="Berdy B."/>
            <person name="Zhao S."/>
            <person name="Lieberman T.D."/>
            <person name="Swanson P.K."/>
            <person name="Smith M."/>
            <person name="Roesemann S."/>
            <person name="Alexander J.E."/>
            <person name="Rich S.A."/>
            <person name="Livny J."/>
            <person name="Vlamakis H."/>
            <person name="Clish C."/>
            <person name="Bullock K."/>
            <person name="Deik A."/>
            <person name="Scott J."/>
            <person name="Pierce K.A."/>
            <person name="Xavier R.J."/>
            <person name="Alm E.J."/>
        </authorList>
    </citation>
    <scope>NUCLEOTIDE SEQUENCE [LARGE SCALE GENOMIC DNA]</scope>
    <source>
        <strain evidence="3 4">BIOML-A5</strain>
    </source>
</reference>
<dbReference type="SUPFAM" id="SSF53448">
    <property type="entry name" value="Nucleotide-diphospho-sugar transferases"/>
    <property type="match status" value="1"/>
</dbReference>
<dbReference type="PANTHER" id="PTHR22916:SF51">
    <property type="entry name" value="GLYCOSYLTRANSFERASE EPSH-RELATED"/>
    <property type="match status" value="1"/>
</dbReference>
<evidence type="ECO:0000256" key="2">
    <source>
        <dbReference type="ARBA" id="ARBA00022679"/>
    </source>
</evidence>
<dbReference type="Gene3D" id="3.90.550.10">
    <property type="entry name" value="Spore Coat Polysaccharide Biosynthesis Protein SpsA, Chain A"/>
    <property type="match status" value="1"/>
</dbReference>
<dbReference type="Pfam" id="PF00535">
    <property type="entry name" value="Glycos_transf_2"/>
    <property type="match status" value="1"/>
</dbReference>
<dbReference type="CDD" id="cd00761">
    <property type="entry name" value="Glyco_tranf_GTA_type"/>
    <property type="match status" value="1"/>
</dbReference>
<dbReference type="EMBL" id="VVZB01000002">
    <property type="protein sequence ID" value="KAA5385316.1"/>
    <property type="molecule type" value="Genomic_DNA"/>
</dbReference>
<name>A0A1Y4PPL1_9BACT</name>
<gene>
    <name evidence="3" type="ORF">F2Y61_05650</name>
</gene>
<sequence length="341" mass="40155">MPLTLSIIIPVYNSESYLSRCLESITNQYSNDIEIILIDDGSRDSSGIICDNFSKKYYNITVIHTINQGVSAARNEGINLAKGDWIWFVDSDDTITSDSFFYIRKIISNINKQKIPFILFGHNVISNNNILYTKKYPKKEMQNSCYIKELLSYKITTAPWGYIYNKEFIKNIKYNTKLKIGEDLLYNMQCALELEERQAIAISDKIIYNYYINPTSVLQSASTKFKNEYLLLNSVIQEELNYYKVFNRYQNEFHFFQIKNIMQIVIKGKINHKDQEELKDILISSKRQYSGKLLPQFYIKYIYILNKSHKIASIYLKYIITKDKIKVITNKIVRNVLYNKK</sequence>
<dbReference type="AlphaFoldDB" id="A0A1Y4PPL1"/>
<comment type="caution">
    <text evidence="3">The sequence shown here is derived from an EMBL/GenBank/DDBJ whole genome shotgun (WGS) entry which is preliminary data.</text>
</comment>
<evidence type="ECO:0000313" key="3">
    <source>
        <dbReference type="EMBL" id="KAA5385316.1"/>
    </source>
</evidence>
<dbReference type="InterPro" id="IPR029044">
    <property type="entry name" value="Nucleotide-diphossugar_trans"/>
</dbReference>
<proteinExistence type="predicted"/>
<dbReference type="GO" id="GO:0016758">
    <property type="term" value="F:hexosyltransferase activity"/>
    <property type="evidence" value="ECO:0007669"/>
    <property type="project" value="UniProtKB-ARBA"/>
</dbReference>
<evidence type="ECO:0000313" key="4">
    <source>
        <dbReference type="Proteomes" id="UP000347681"/>
    </source>
</evidence>
<accession>A0A1Y4PPL1</accession>
<keyword evidence="1" id="KW-0328">Glycosyltransferase</keyword>